<dbReference type="EMBL" id="PEWV01000075">
    <property type="protein sequence ID" value="PIU40842.1"/>
    <property type="molecule type" value="Genomic_DNA"/>
</dbReference>
<proteinExistence type="inferred from homology"/>
<keyword evidence="3" id="KW-0418">Kinase</keyword>
<evidence type="ECO:0000256" key="2">
    <source>
        <dbReference type="ARBA" id="ARBA00022741"/>
    </source>
</evidence>
<dbReference type="SUPFAM" id="SSF51735">
    <property type="entry name" value="NAD(P)-binding Rossmann-fold domains"/>
    <property type="match status" value="1"/>
</dbReference>
<dbReference type="PRINTS" id="PR00473">
    <property type="entry name" value="GALCTOKINASE"/>
</dbReference>
<evidence type="ECO:0000259" key="8">
    <source>
        <dbReference type="Pfam" id="PF10509"/>
    </source>
</evidence>
<evidence type="ECO:0000259" key="5">
    <source>
        <dbReference type="Pfam" id="PF00288"/>
    </source>
</evidence>
<feature type="domain" description="GHMP kinase N-terminal" evidence="5">
    <location>
        <begin position="1059"/>
        <end position="1149"/>
    </location>
</feature>
<accession>A0A2J0KQC3</accession>
<dbReference type="Proteomes" id="UP000230052">
    <property type="component" value="Unassembled WGS sequence"/>
</dbReference>
<dbReference type="Pfam" id="PF10509">
    <property type="entry name" value="GalKase_gal_bdg"/>
    <property type="match status" value="1"/>
</dbReference>
<dbReference type="PANTHER" id="PTHR10457">
    <property type="entry name" value="MEVALONATE KINASE/GALACTOKINASE"/>
    <property type="match status" value="1"/>
</dbReference>
<dbReference type="Gene3D" id="3.90.25.10">
    <property type="entry name" value="UDP-galactose 4-epimerase, domain 1"/>
    <property type="match status" value="1"/>
</dbReference>
<name>A0A2J0KQC3_9BACT</name>
<dbReference type="InterPro" id="IPR029044">
    <property type="entry name" value="Nucleotide-diphossugar_trans"/>
</dbReference>
<dbReference type="InterPro" id="IPR036554">
    <property type="entry name" value="GHMP_kinase_C_sf"/>
</dbReference>
<dbReference type="Pfam" id="PF01370">
    <property type="entry name" value="Epimerase"/>
    <property type="match status" value="1"/>
</dbReference>
<dbReference type="GO" id="GO:0005524">
    <property type="term" value="F:ATP binding"/>
    <property type="evidence" value="ECO:0007669"/>
    <property type="project" value="UniProtKB-KW"/>
</dbReference>
<comment type="caution">
    <text evidence="9">The sequence shown here is derived from an EMBL/GenBank/DDBJ whole genome shotgun (WGS) entry which is preliminary data.</text>
</comment>
<dbReference type="PRINTS" id="PR00959">
    <property type="entry name" value="MEVGALKINASE"/>
</dbReference>
<sequence length="1976" mass="219048">RQLKDAQKPSVTPNDRRKLVKKSYPTWGSDLREILEKLKLLTDPEVRSLLPDPEGHTALRDAINGTISDFSLGPDLINRYLRNMQRIAELALRNLGEEPESAPAIGHLAENQSTYLMDTIGRMVKNAVVAKQALDPLTTIEVVTSMLPDDAASIRTAFDMLTDKLLEKKTGESLTDEELTEILENEELALNDTEKLVLTKVVFPNEGSGPHVRARVDDTYLPESQEILARLSNEIAARRADLDKMNDLEKAQWLFDWMDANKNCREELFVRNMPPHLRFMPDIIRDLNPRVPPALLIAASFHDIQRFFEGFYTHVADEPPVGSEAFLDYKAHQHSEEAAIFVTKWLREVGVSPEVLHDVGIFVLHHETGITEQLARERGYPLELVSDMNLLQRADAISQFIPQLLITSVVGVEREQGEGKGIEVIRYKYGRLMPEDREGVNRTIERGRDVFQQTEEGRIVYDAFQAIRQTYYAQAAEPSITTQDELERLAREKFEARFQGDIERAARVESDTLTILVTGAAGFIGSNFVDHILTPENQRRLLEKYGKKSLRVVVVDSLTLDGTPTGSRENLPQGYAEHGNATENDHVIFCRADIRDNESISKIFGEYRPNIVVNFAAQVSVPVSERDPQLDYEINIDGLSNILENCVRFGADKFIPISSAAVFGMTTQQDLPLKENAPMRPFSNYGRNKAQGETITRLVHEKFGLPYTVLRFANVYGPRQSVKLGEAAVIPAFLDRMLKGRQPTVIAAAEEGALNPQGGLRDYVFVGDVAEAATLACLGNGNNQAFNIGTGHGTRTAELVDLINELTGENITPQPGAPREGDIAVSLFDPAGAKEGLGFEAKVPLQDGLRQTIDFYRSHIAREYANSVPVPFSQTSHDASELEQVLNEAITNIDNLNQASPAARAAVREIMDIYENNTRDFVLMQLERRLDTVKKFKEHYGDGAVSLARAPGRVNLIGEHTDNQDGFVFPVAIDKDIIIAFRPTNDGTVTLHSTDENQYANGQAGVDLTPFNANDVPFVTKTEFGADVEKAPDTLRIGQAGIGDPAGQEVEIYGKTFTYIIGSAKGLRRFANRPLKGVQMLIEGRSDYGGIPQKAGVSSSSALTVASAIALASANDIAIGPVQLSELTCDWERYQTGGGMMDQFASINGQKGRSIFLDCRRVENAETPEDAFGFETLPLPAGYKLVAMNTKEESAQVTSEYNERRSCVEIGTRWLIYFFSKQHPQTIGKIKRMRDITPENLGITEAQINEILNLLPLKTTKKQILESEYGQTDQEFLDKIFSERQTKRRYYRIRQRCRYQTAENARVLAARQALIDGDIEAFARAINEGQTNKTDGGAQNGIQNSSPGLNAITKIALKSGAISARLSGKGWGGVAVAIIPPNVNTDEFIERVRAGYERRRGISLEKGKDIFVCSTSRGAGVENYNTTTERPFLPLERAVADSETAAGRILDLSRDWQSWQTYEQEVLGLARAIRQPRKIQPVIPAAGSSTRWKESQGQGSKNLALVDGKPSLGLILDNLKYVQELDPTVEIEKPIIVLGAEGTEESQQIEEYLKEAGYYDNVVIVRQSNPIGTGNAVYTAFDQVPGLQNFDGDVLVMWGKMAVSRPETILNSIWLHQGLRSTTTGANVAMTIPTTIKENPYAYLSIDETTGDATDILETHLEGAVKIEQGQDNVGVFLASGRELYRALNEVHEQYYDPGQDKYPQLAKGEFGFPNCMVPKLTQDGLRVRAYPTAHPYEALGISYLDDAKTAAGYRRGLEAQKPGTYPSSTKHAIATQPIQAAQREQWARSFVDSVHAEVAKLEEGQRLGIVLDTSITNLRDYAPALIRELEAMAEKEGFKDKLDIIAGEEPALLIQVYDYLGRNKNAIVRGVIKYGNIQNYNSRFHRAELSERISLVAVNDANVQNTDSANLHYIPILPIIASSLTGELRPIPYINKEDGEGIVTSILTILPPAAPVLQDSLEELYNEDSEFLSNA</sequence>
<feature type="domain" description="GHMP kinase C-terminal" evidence="7">
    <location>
        <begin position="1311"/>
        <end position="1397"/>
    </location>
</feature>
<dbReference type="InterPro" id="IPR020568">
    <property type="entry name" value="Ribosomal_Su5_D2-typ_SF"/>
</dbReference>
<dbReference type="SUPFAM" id="SSF53448">
    <property type="entry name" value="Nucleotide-diphospho-sugar transferases"/>
    <property type="match status" value="1"/>
</dbReference>
<dbReference type="Gene3D" id="3.40.50.720">
    <property type="entry name" value="NAD(P)-binding Rossmann-like Domain"/>
    <property type="match status" value="1"/>
</dbReference>
<dbReference type="InterPro" id="IPR036291">
    <property type="entry name" value="NAD(P)-bd_dom_sf"/>
</dbReference>
<evidence type="ECO:0008006" key="11">
    <source>
        <dbReference type="Google" id="ProtNLM"/>
    </source>
</evidence>
<evidence type="ECO:0000259" key="7">
    <source>
        <dbReference type="Pfam" id="PF08544"/>
    </source>
</evidence>
<evidence type="ECO:0000259" key="6">
    <source>
        <dbReference type="Pfam" id="PF01370"/>
    </source>
</evidence>
<keyword evidence="3" id="KW-0808">Transferase</keyword>
<keyword evidence="2" id="KW-0547">Nucleotide-binding</keyword>
<evidence type="ECO:0000256" key="4">
    <source>
        <dbReference type="ARBA" id="ARBA00022840"/>
    </source>
</evidence>
<dbReference type="InterPro" id="IPR019539">
    <property type="entry name" value="GalKase_N"/>
</dbReference>
<dbReference type="Gene3D" id="3.90.550.10">
    <property type="entry name" value="Spore Coat Polysaccharide Biosynthesis Protein SpsA, Chain A"/>
    <property type="match status" value="1"/>
</dbReference>
<dbReference type="Gene3D" id="3.30.230.10">
    <property type="match status" value="1"/>
</dbReference>
<evidence type="ECO:0000256" key="1">
    <source>
        <dbReference type="ARBA" id="ARBA00006566"/>
    </source>
</evidence>
<feature type="domain" description="Galactokinase N-terminal" evidence="8">
    <location>
        <begin position="934"/>
        <end position="983"/>
    </location>
</feature>
<evidence type="ECO:0000313" key="9">
    <source>
        <dbReference type="EMBL" id="PIU40842.1"/>
    </source>
</evidence>
<dbReference type="InterPro" id="IPR014721">
    <property type="entry name" value="Ribsml_uS5_D2-typ_fold_subgr"/>
</dbReference>
<feature type="non-terminal residue" evidence="9">
    <location>
        <position position="1"/>
    </location>
</feature>
<gene>
    <name evidence="9" type="ORF">COS99_08020</name>
</gene>
<dbReference type="Gene3D" id="3.30.70.890">
    <property type="entry name" value="GHMP kinase, C-terminal domain"/>
    <property type="match status" value="1"/>
</dbReference>
<dbReference type="InterPro" id="IPR013750">
    <property type="entry name" value="GHMP_kinase_C_dom"/>
</dbReference>
<dbReference type="SUPFAM" id="SSF54211">
    <property type="entry name" value="Ribosomal protein S5 domain 2-like"/>
    <property type="match status" value="1"/>
</dbReference>
<dbReference type="GO" id="GO:0006012">
    <property type="term" value="P:galactose metabolic process"/>
    <property type="evidence" value="ECO:0007669"/>
    <property type="project" value="InterPro"/>
</dbReference>
<comment type="similarity">
    <text evidence="1">Belongs to the GHMP kinase family. GalK subfamily.</text>
</comment>
<dbReference type="GO" id="GO:0005829">
    <property type="term" value="C:cytosol"/>
    <property type="evidence" value="ECO:0007669"/>
    <property type="project" value="TreeGrafter"/>
</dbReference>
<dbReference type="InterPro" id="IPR000705">
    <property type="entry name" value="Galactokinase"/>
</dbReference>
<evidence type="ECO:0000313" key="10">
    <source>
        <dbReference type="Proteomes" id="UP000230052"/>
    </source>
</evidence>
<protein>
    <recommendedName>
        <fullName evidence="11">Galactokinase</fullName>
    </recommendedName>
</protein>
<organism evidence="9 10">
    <name type="scientific">Candidatus Aquitaenariimonas noxiae</name>
    <dbReference type="NCBI Taxonomy" id="1974741"/>
    <lineage>
        <taxon>Bacteria</taxon>
        <taxon>Pseudomonadati</taxon>
        <taxon>Candidatus Omnitrophota</taxon>
        <taxon>Candidatus Aquitaenariimonas</taxon>
    </lineage>
</organism>
<dbReference type="InterPro" id="IPR001509">
    <property type="entry name" value="Epimerase_deHydtase"/>
</dbReference>
<dbReference type="SUPFAM" id="SSF55060">
    <property type="entry name" value="GHMP Kinase, C-terminal domain"/>
    <property type="match status" value="1"/>
</dbReference>
<reference evidence="9 10" key="1">
    <citation type="submission" date="2017-09" db="EMBL/GenBank/DDBJ databases">
        <title>Depth-based differentiation of microbial function through sediment-hosted aquifers and enrichment of novel symbionts in the deep terrestrial subsurface.</title>
        <authorList>
            <person name="Probst A.J."/>
            <person name="Ladd B."/>
            <person name="Jarett J.K."/>
            <person name="Geller-Mcgrath D.E."/>
            <person name="Sieber C.M."/>
            <person name="Emerson J.B."/>
            <person name="Anantharaman K."/>
            <person name="Thomas B.C."/>
            <person name="Malmstrom R."/>
            <person name="Stieglmeier M."/>
            <person name="Klingl A."/>
            <person name="Woyke T."/>
            <person name="Ryan C.M."/>
            <person name="Banfield J.F."/>
        </authorList>
    </citation>
    <scope>NUCLEOTIDE SEQUENCE [LARGE SCALE GENOMIC DNA]</scope>
    <source>
        <strain evidence="9">CG07_land_8_20_14_0_80_42_15</strain>
    </source>
</reference>
<dbReference type="Pfam" id="PF00288">
    <property type="entry name" value="GHMP_kinases_N"/>
    <property type="match status" value="1"/>
</dbReference>
<keyword evidence="4" id="KW-0067">ATP-binding</keyword>
<dbReference type="Pfam" id="PF08544">
    <property type="entry name" value="GHMP_kinases_C"/>
    <property type="match status" value="1"/>
</dbReference>
<feature type="domain" description="NAD-dependent epimerase/dehydratase" evidence="6">
    <location>
        <begin position="515"/>
        <end position="789"/>
    </location>
</feature>
<evidence type="ECO:0000256" key="3">
    <source>
        <dbReference type="ARBA" id="ARBA00022777"/>
    </source>
</evidence>
<dbReference type="InterPro" id="IPR006204">
    <property type="entry name" value="GHMP_kinase_N_dom"/>
</dbReference>
<dbReference type="SUPFAM" id="SSF109604">
    <property type="entry name" value="HD-domain/PDEase-like"/>
    <property type="match status" value="1"/>
</dbReference>
<dbReference type="GO" id="GO:0004335">
    <property type="term" value="F:galactokinase activity"/>
    <property type="evidence" value="ECO:0007669"/>
    <property type="project" value="InterPro"/>
</dbReference>
<dbReference type="PANTHER" id="PTHR10457:SF7">
    <property type="entry name" value="GALACTOKINASE-RELATED"/>
    <property type="match status" value="1"/>
</dbReference>